<dbReference type="Proteomes" id="UP000044841">
    <property type="component" value="Unassembled WGS sequence"/>
</dbReference>
<dbReference type="GO" id="GO:0016301">
    <property type="term" value="F:kinase activity"/>
    <property type="evidence" value="ECO:0007669"/>
    <property type="project" value="UniProtKB-KW"/>
</dbReference>
<dbReference type="PANTHER" id="PTHR19959:SF119">
    <property type="entry name" value="FUNGAL LIPASE-LIKE DOMAIN-CONTAINING PROTEIN"/>
    <property type="match status" value="1"/>
</dbReference>
<dbReference type="InterPro" id="IPR011990">
    <property type="entry name" value="TPR-like_helical_dom_sf"/>
</dbReference>
<feature type="coiled-coil region" evidence="1">
    <location>
        <begin position="565"/>
        <end position="592"/>
    </location>
</feature>
<dbReference type="PANTHER" id="PTHR19959">
    <property type="entry name" value="KINESIN LIGHT CHAIN"/>
    <property type="match status" value="1"/>
</dbReference>
<dbReference type="SUPFAM" id="SSF81901">
    <property type="entry name" value="HCP-like"/>
    <property type="match status" value="1"/>
</dbReference>
<proteinExistence type="predicted"/>
<evidence type="ECO:0000313" key="3">
    <source>
        <dbReference type="EMBL" id="CUA74678.1"/>
    </source>
</evidence>
<keyword evidence="3" id="KW-0418">Kinase</keyword>
<evidence type="ECO:0000259" key="2">
    <source>
        <dbReference type="Pfam" id="PF12770"/>
    </source>
</evidence>
<keyword evidence="4" id="KW-1185">Reference proteome</keyword>
<feature type="domain" description="CHAT" evidence="2">
    <location>
        <begin position="694"/>
        <end position="972"/>
    </location>
</feature>
<dbReference type="InterPro" id="IPR024983">
    <property type="entry name" value="CHAT_dom"/>
</dbReference>
<dbReference type="AlphaFoldDB" id="A0A0K6G7R8"/>
<dbReference type="EMBL" id="CYGV01001476">
    <property type="protein sequence ID" value="CUA74678.1"/>
    <property type="molecule type" value="Genomic_DNA"/>
</dbReference>
<keyword evidence="3" id="KW-0808">Transferase</keyword>
<dbReference type="Gene3D" id="1.25.40.10">
    <property type="entry name" value="Tetratricopeptide repeat domain"/>
    <property type="match status" value="2"/>
</dbReference>
<gene>
    <name evidence="3" type="ORF">RSOLAG22IIIB_11404</name>
</gene>
<evidence type="ECO:0000256" key="1">
    <source>
        <dbReference type="SAM" id="Coils"/>
    </source>
</evidence>
<organism evidence="3 4">
    <name type="scientific">Rhizoctonia solani</name>
    <dbReference type="NCBI Taxonomy" id="456999"/>
    <lineage>
        <taxon>Eukaryota</taxon>
        <taxon>Fungi</taxon>
        <taxon>Dikarya</taxon>
        <taxon>Basidiomycota</taxon>
        <taxon>Agaricomycotina</taxon>
        <taxon>Agaricomycetes</taxon>
        <taxon>Cantharellales</taxon>
        <taxon>Ceratobasidiaceae</taxon>
        <taxon>Rhizoctonia</taxon>
    </lineage>
</organism>
<protein>
    <submittedName>
        <fullName evidence="3">Protein kinase rad3</fullName>
    </submittedName>
</protein>
<keyword evidence="1" id="KW-0175">Coiled coil</keyword>
<accession>A0A0K6G7R8</accession>
<evidence type="ECO:0000313" key="4">
    <source>
        <dbReference type="Proteomes" id="UP000044841"/>
    </source>
</evidence>
<dbReference type="Pfam" id="PF12770">
    <property type="entry name" value="CHAT"/>
    <property type="match status" value="1"/>
</dbReference>
<sequence>MIINLSISYKKRFDNMGDVDDIRKAIHYQNQAVLATPPDHLDHPLRLTLLGQFYLDLFERISQPEDVDLAITHLQQAVLSTAKTHFELPSRMSTLCLAHRLRFQQCGQLLDLGTSTEWAIRAVSIASVDDPRLPSFLNNLGTNHLIQFRHAGDPEELSRAIEYLTQAVSLTPKDEQDYRRLHNLGNAFSDKFEHYGQIEDIDKAIELIYQGLPLIPQGHSDMPIQLNNLGKSHLVRFERLNQAEDNNKAIELFSQSVKFTALSSPDLPGQLNNLGTSYLARFQRLGRQEDIDKAIEYLVQGVELIQENQPDLPLVLNQLGISYRIRFSYANNIDDINKAISCLKRAISLIPEGSRNVPMLLNSLSNTHLIRFKELGSSEDIEKTIRLFNKVLSLTPDGHPELPGFLLNLGQAYFSRFKRLGDHQARLSSLEYFQRSAESIEGHPRFRLDAAWMWARAASFCSVLDSLKAYNRAMDIIPQLVWLGASISQRYDDVRMTGDLAVEAAANAIQVGEYRLAVEWLEQGRSIVWNQILQLRTPLDHLHATNPLLAEKITQVASKLNSTSSQNLEQIAQEHRRTALEYERLISEARQLPGFGDFLRPKKVSELMRVARHGPVVMINVHASHCDALIILPEQQGIMHVPLTNLSYPKVLGIRAYLERSLQSHNVRDRGVVRRPMADQSEQENDTLKDILIALWIDIVQPVLSALGYLKRPTSGQLPHITWCTTGALTFLPLHAAGFYEEPCERTFDFVVSSYTPTISALLTSESVDGGGQHSGVLAVGQEFSPGQSRLPGTTQELTYIKKHVEPLTHYTQMDGDSGTVLNILTAMESHSWVHMACHASQQVGDPTESGFFFQDGILSIATITQKYFKNKGLAFLSACQTATGDTARPDEAVHLASGMLMAGYPSVIATMWSIGDDDAPLVADWVYSAVMRNGKMDCSRAAEALHTATAHLREKVGETAFVKWVPYIHIGVAM</sequence>
<reference evidence="3 4" key="1">
    <citation type="submission" date="2015-07" db="EMBL/GenBank/DDBJ databases">
        <authorList>
            <person name="Noorani M."/>
        </authorList>
    </citation>
    <scope>NUCLEOTIDE SEQUENCE [LARGE SCALE GENOMIC DNA]</scope>
    <source>
        <strain evidence="3">BBA 69670</strain>
    </source>
</reference>
<name>A0A0K6G7R8_9AGAM</name>